<dbReference type="EMBL" id="UHJJ01000007">
    <property type="protein sequence ID" value="SUQ14755.1"/>
    <property type="molecule type" value="Genomic_DNA"/>
</dbReference>
<dbReference type="InterPro" id="IPR036641">
    <property type="entry name" value="HPT_dom_sf"/>
</dbReference>
<dbReference type="EC" id="2.7.13.3" evidence="2"/>
<proteinExistence type="predicted"/>
<name>A0A315ZV77_9FIRM</name>
<dbReference type="InterPro" id="IPR008207">
    <property type="entry name" value="Sig_transdc_His_kin_Hpt_dom"/>
</dbReference>
<comment type="catalytic activity">
    <reaction evidence="1">
        <text>ATP + protein L-histidine = ADP + protein N-phospho-L-histidine.</text>
        <dbReference type="EC" id="2.7.13.3"/>
    </reaction>
</comment>
<evidence type="ECO:0000259" key="9">
    <source>
        <dbReference type="PROSITE" id="PS50894"/>
    </source>
</evidence>
<evidence type="ECO:0000256" key="2">
    <source>
        <dbReference type="ARBA" id="ARBA00012438"/>
    </source>
</evidence>
<sequence>MSSMQNNNFNVFDNESGLEQFIIQTPTLESSSYGESVKTLFENNGDVEGIVITENGSPMGLVMRTAFFQKMGTYYGNSLYMKRPASLLMDTDILKADVNESISKISIQAMNREPRKLYDYIIIYKNNAYIGVVSIQLFLIELSKQNEAQISVLKNQQQKLVAAHDQEKLFRQTLEYQSAAVRNLLDHADQGFLWFGKDLIIKNEFSYKCVSLFGESIGSLPYIDLVSPYFKDAPPDIFQMVFDSYFENYSPITDNVYLMLLPADCIINGKNIRFEYRRIESDGQKAVMVILNDITEKINLEKAMINDQNKQRLLIKAFTRHSQIKQMLNEFREIFSGEYRSYFKDDCCFADNLNELFRAVHTFKGDFAQYGFISASDKLHEFEDALLQITHRGQIATISDVEHIMKDCDPEKILKDDLDIIYEAMGSSYFDGSEIISFPKTKLAEIEDKIRSAEGPLTPTAAIALVEELKRKNIKIFLEQYRDYLQYLANRVIKNMPIYLVDGDDIAIDEEQYNDFLKALVHIFRNAMDHGIETDEERLACGKDERGLLECHITRLDDKWFTLIISDDGRGLNIDKIKEKALKTHLYTAAALEKMPKSEICNLIFSDHFSTKPCTDSLSGRGVGMAAIQKACINLGGTLEILTEENKGTSFLFRLPYTA</sequence>
<gene>
    <name evidence="10" type="ORF">SAMN05216529_107217</name>
</gene>
<dbReference type="Gene3D" id="1.20.120.160">
    <property type="entry name" value="HPT domain"/>
    <property type="match status" value="1"/>
</dbReference>
<dbReference type="GO" id="GO:0006935">
    <property type="term" value="P:chemotaxis"/>
    <property type="evidence" value="ECO:0007669"/>
    <property type="project" value="UniProtKB-KW"/>
</dbReference>
<dbReference type="Pfam" id="PF02518">
    <property type="entry name" value="HATPase_c"/>
    <property type="match status" value="1"/>
</dbReference>
<reference evidence="11" key="1">
    <citation type="submission" date="2017-07" db="EMBL/GenBank/DDBJ databases">
        <authorList>
            <person name="Varghese N."/>
            <person name="Submissions S."/>
        </authorList>
    </citation>
    <scope>NUCLEOTIDE SEQUENCE [LARGE SCALE GENOMIC DNA]</scope>
    <source>
        <strain evidence="11">NLAE-zl-C134</strain>
    </source>
</reference>
<dbReference type="GO" id="GO:0004673">
    <property type="term" value="F:protein histidine kinase activity"/>
    <property type="evidence" value="ECO:0007669"/>
    <property type="project" value="UniProtKB-EC"/>
</dbReference>
<feature type="modified residue" description="Phosphohistidine" evidence="8">
    <location>
        <position position="361"/>
    </location>
</feature>
<dbReference type="PRINTS" id="PR00344">
    <property type="entry name" value="BCTRLSENSOR"/>
</dbReference>
<dbReference type="GO" id="GO:0000160">
    <property type="term" value="P:phosphorelay signal transduction system"/>
    <property type="evidence" value="ECO:0007669"/>
    <property type="project" value="UniProtKB-KW"/>
</dbReference>
<dbReference type="AlphaFoldDB" id="A0A315ZV77"/>
<dbReference type="PANTHER" id="PTHR43395:SF1">
    <property type="entry name" value="CHEMOTAXIS PROTEIN CHEA"/>
    <property type="match status" value="1"/>
</dbReference>
<dbReference type="SUPFAM" id="SSF47226">
    <property type="entry name" value="Histidine-containing phosphotransfer domain, HPT domain"/>
    <property type="match status" value="1"/>
</dbReference>
<feature type="domain" description="HPt" evidence="9">
    <location>
        <begin position="320"/>
        <end position="421"/>
    </location>
</feature>
<dbReference type="InterPro" id="IPR003594">
    <property type="entry name" value="HATPase_dom"/>
</dbReference>
<evidence type="ECO:0000256" key="1">
    <source>
        <dbReference type="ARBA" id="ARBA00000085"/>
    </source>
</evidence>
<accession>A0A315ZV77</accession>
<evidence type="ECO:0000313" key="10">
    <source>
        <dbReference type="EMBL" id="SUQ14755.1"/>
    </source>
</evidence>
<evidence type="ECO:0000256" key="7">
    <source>
        <dbReference type="ARBA" id="ARBA00023012"/>
    </source>
</evidence>
<keyword evidence="4 8" id="KW-0597">Phosphoprotein</keyword>
<evidence type="ECO:0000256" key="4">
    <source>
        <dbReference type="ARBA" id="ARBA00022553"/>
    </source>
</evidence>
<dbReference type="Gene3D" id="3.30.565.10">
    <property type="entry name" value="Histidine kinase-like ATPase, C-terminal domain"/>
    <property type="match status" value="1"/>
</dbReference>
<dbReference type="SUPFAM" id="SSF55874">
    <property type="entry name" value="ATPase domain of HSP90 chaperone/DNA topoisomerase II/histidine kinase"/>
    <property type="match status" value="1"/>
</dbReference>
<protein>
    <recommendedName>
        <fullName evidence="2">histidine kinase</fullName>
        <ecNumber evidence="2">2.7.13.3</ecNumber>
    </recommendedName>
</protein>
<dbReference type="FunFam" id="3.30.565.10:FF:000016">
    <property type="entry name" value="Chemotaxis protein CheA, putative"/>
    <property type="match status" value="1"/>
</dbReference>
<dbReference type="InterPro" id="IPR004358">
    <property type="entry name" value="Sig_transdc_His_kin-like_C"/>
</dbReference>
<dbReference type="InterPro" id="IPR036890">
    <property type="entry name" value="HATPase_C_sf"/>
</dbReference>
<evidence type="ECO:0000256" key="3">
    <source>
        <dbReference type="ARBA" id="ARBA00022500"/>
    </source>
</evidence>
<dbReference type="PANTHER" id="PTHR43395">
    <property type="entry name" value="SENSOR HISTIDINE KINASE CHEA"/>
    <property type="match status" value="1"/>
</dbReference>
<keyword evidence="11" id="KW-1185">Reference proteome</keyword>
<organism evidence="10 11">
    <name type="scientific">Faecalicatena contorta</name>
    <dbReference type="NCBI Taxonomy" id="39482"/>
    <lineage>
        <taxon>Bacteria</taxon>
        <taxon>Bacillati</taxon>
        <taxon>Bacillota</taxon>
        <taxon>Clostridia</taxon>
        <taxon>Lachnospirales</taxon>
        <taxon>Lachnospiraceae</taxon>
        <taxon>Faecalicatena</taxon>
    </lineage>
</organism>
<keyword evidence="3" id="KW-0145">Chemotaxis</keyword>
<dbReference type="PROSITE" id="PS50894">
    <property type="entry name" value="HPT"/>
    <property type="match status" value="1"/>
</dbReference>
<dbReference type="RefSeq" id="WP_181392839.1">
    <property type="nucleotide sequence ID" value="NZ_QGDS01000007.1"/>
</dbReference>
<keyword evidence="6 10" id="KW-0418">Kinase</keyword>
<evidence type="ECO:0000256" key="8">
    <source>
        <dbReference type="PROSITE-ProRule" id="PRU00110"/>
    </source>
</evidence>
<dbReference type="Proteomes" id="UP000254051">
    <property type="component" value="Unassembled WGS sequence"/>
</dbReference>
<evidence type="ECO:0000313" key="11">
    <source>
        <dbReference type="Proteomes" id="UP000254051"/>
    </source>
</evidence>
<dbReference type="SMART" id="SM00387">
    <property type="entry name" value="HATPase_c"/>
    <property type="match status" value="1"/>
</dbReference>
<keyword evidence="7" id="KW-0902">Two-component regulatory system</keyword>
<dbReference type="InterPro" id="IPR051315">
    <property type="entry name" value="Bact_Chemotaxis_CheA"/>
</dbReference>
<evidence type="ECO:0000256" key="5">
    <source>
        <dbReference type="ARBA" id="ARBA00022679"/>
    </source>
</evidence>
<evidence type="ECO:0000256" key="6">
    <source>
        <dbReference type="ARBA" id="ARBA00022777"/>
    </source>
</evidence>
<keyword evidence="5" id="KW-0808">Transferase</keyword>